<proteinExistence type="predicted"/>
<gene>
    <name evidence="1" type="ORF">rsdtw13_20550</name>
</gene>
<evidence type="ECO:0000313" key="2">
    <source>
        <dbReference type="Proteomes" id="UP001058074"/>
    </source>
</evidence>
<accession>A0ACB5RDB8</accession>
<evidence type="ECO:0000313" key="1">
    <source>
        <dbReference type="EMBL" id="GKX66797.1"/>
    </source>
</evidence>
<dbReference type="EMBL" id="BROD01000001">
    <property type="protein sequence ID" value="GKX66797.1"/>
    <property type="molecule type" value="Genomic_DNA"/>
</dbReference>
<sequence length="192" mass="22466">MIIGSFDIETDILKKIEDGNVLLHIMHMNTAVNKSNYSAALIECQSAIDVCIKEEDKVYCLYTKALILFYANRNDECCDFIMENMKKFKKVFKYYSLVLCRIYNMLWQCNYRRKKYLQSLLDLCNITYLSGVLQIICFAVLFGAIVKKVSIDLFFINGQLAMAVLFAVVWFFITIVAMFYFNKCYLIPKKEI</sequence>
<name>A0ACB5RDB8_9CLOT</name>
<keyword evidence="2" id="KW-1185">Reference proteome</keyword>
<protein>
    <submittedName>
        <fullName evidence="1">Uncharacterized protein</fullName>
    </submittedName>
</protein>
<comment type="caution">
    <text evidence="1">The sequence shown here is derived from an EMBL/GenBank/DDBJ whole genome shotgun (WGS) entry which is preliminary data.</text>
</comment>
<organism evidence="1 2">
    <name type="scientific">Inconstantimicrobium mannanitabidum</name>
    <dbReference type="NCBI Taxonomy" id="1604901"/>
    <lineage>
        <taxon>Bacteria</taxon>
        <taxon>Bacillati</taxon>
        <taxon>Bacillota</taxon>
        <taxon>Clostridia</taxon>
        <taxon>Eubacteriales</taxon>
        <taxon>Clostridiaceae</taxon>
        <taxon>Inconstantimicrobium</taxon>
    </lineage>
</organism>
<dbReference type="Proteomes" id="UP001058074">
    <property type="component" value="Unassembled WGS sequence"/>
</dbReference>
<reference evidence="1" key="1">
    <citation type="journal article" date="2025" name="Int. J. Syst. Evol. Microbiol.">
        <title>Inconstantimicrobium mannanitabidum sp. nov., a novel member of the family Clostridiaceae isolated from anoxic soil under the treatment of reductive soil disinfestation.</title>
        <authorList>
            <person name="Ueki A."/>
            <person name="Tonouchi A."/>
            <person name="Honma S."/>
            <person name="Kaku N."/>
            <person name="Ueki K."/>
        </authorList>
    </citation>
    <scope>NUCLEOTIDE SEQUENCE</scope>
    <source>
        <strain evidence="1">TW13</strain>
    </source>
</reference>